<dbReference type="EMBL" id="LACI01000126">
    <property type="protein sequence ID" value="KJU87537.1"/>
    <property type="molecule type" value="Genomic_DNA"/>
</dbReference>
<organism evidence="3 4">
    <name type="scientific">Candidatus Magnetobacterium bavaricum</name>
    <dbReference type="NCBI Taxonomy" id="29290"/>
    <lineage>
        <taxon>Bacteria</taxon>
        <taxon>Pseudomonadati</taxon>
        <taxon>Nitrospirota</taxon>
        <taxon>Thermodesulfovibrionia</taxon>
        <taxon>Thermodesulfovibrionales</taxon>
        <taxon>Candidatus Magnetobacteriaceae</taxon>
        <taxon>Candidatus Magnetobacterium</taxon>
    </lineage>
</organism>
<feature type="domain" description="Flagellar protein FlgJ N-terminal" evidence="2">
    <location>
        <begin position="44"/>
        <end position="89"/>
    </location>
</feature>
<gene>
    <name evidence="3" type="ORF">MBAV_000271</name>
</gene>
<dbReference type="InterPro" id="IPR019301">
    <property type="entry name" value="Flagellar_prot_FlgJ_N"/>
</dbReference>
<proteinExistence type="predicted"/>
<comment type="caution">
    <text evidence="3">The sequence shown here is derived from an EMBL/GenBank/DDBJ whole genome shotgun (WGS) entry which is preliminary data.</text>
</comment>
<dbReference type="Pfam" id="PF10135">
    <property type="entry name" value="Rod-binding"/>
    <property type="match status" value="1"/>
</dbReference>
<protein>
    <submittedName>
        <fullName evidence="3">Flagellar rod assembly protein/muramidase FlgJ</fullName>
    </submittedName>
</protein>
<dbReference type="Proteomes" id="UP000033423">
    <property type="component" value="Unassembled WGS sequence"/>
</dbReference>
<keyword evidence="3" id="KW-0282">Flagellum</keyword>
<evidence type="ECO:0000313" key="3">
    <source>
        <dbReference type="EMBL" id="KJU87537.1"/>
    </source>
</evidence>
<reference evidence="3 4" key="1">
    <citation type="submission" date="2015-02" db="EMBL/GenBank/DDBJ databases">
        <title>Single-cell genomics of uncultivated deep-branching MTB reveals a conserved set of magnetosome genes.</title>
        <authorList>
            <person name="Kolinko S."/>
            <person name="Richter M."/>
            <person name="Glockner F.O."/>
            <person name="Brachmann A."/>
            <person name="Schuler D."/>
        </authorList>
    </citation>
    <scope>NUCLEOTIDE SEQUENCE [LARGE SCALE GENOMIC DNA]</scope>
    <source>
        <strain evidence="3">TM-1</strain>
    </source>
</reference>
<accession>A0A0F3H0B5</accession>
<dbReference type="AlphaFoldDB" id="A0A0F3H0B5"/>
<evidence type="ECO:0000259" key="2">
    <source>
        <dbReference type="Pfam" id="PF10135"/>
    </source>
</evidence>
<keyword evidence="3" id="KW-0966">Cell projection</keyword>
<evidence type="ECO:0000256" key="1">
    <source>
        <dbReference type="SAM" id="MobiDB-lite"/>
    </source>
</evidence>
<sequence>MKTVNGLSANPLTALQNIKGKKDPEAIKEIAREMEALFAEQMVKAMRSACGPVGGKGLGAEMYVNLFDTEISRLMAQRGLGLQDTFAEQLNRLNEESVSKQRSVTGDKEGDVSQEKDPLKKSGTSTDSKL</sequence>
<feature type="region of interest" description="Disordered" evidence="1">
    <location>
        <begin position="93"/>
        <end position="130"/>
    </location>
</feature>
<feature type="compositionally biased region" description="Basic and acidic residues" evidence="1">
    <location>
        <begin position="93"/>
        <end position="120"/>
    </location>
</feature>
<evidence type="ECO:0000313" key="4">
    <source>
        <dbReference type="Proteomes" id="UP000033423"/>
    </source>
</evidence>
<name>A0A0F3H0B5_9BACT</name>
<keyword evidence="3" id="KW-0969">Cilium</keyword>
<keyword evidence="4" id="KW-1185">Reference proteome</keyword>